<keyword evidence="10" id="KW-0539">Nucleus</keyword>
<dbReference type="Pfam" id="PF03416">
    <property type="entry name" value="Peptidase_C54"/>
    <property type="match status" value="1"/>
</dbReference>
<dbReference type="OrthoDB" id="2960936at2759"/>
<dbReference type="STRING" id="133412.A0A1R1X2X1"/>
<accession>A0A1R1X2X1</accession>
<dbReference type="Proteomes" id="UP000187283">
    <property type="component" value="Unassembled WGS sequence"/>
</dbReference>
<dbReference type="GO" id="GO:0019786">
    <property type="term" value="F:protein-phosphatidylethanolamide deconjugating activity"/>
    <property type="evidence" value="ECO:0007669"/>
    <property type="project" value="InterPro"/>
</dbReference>
<dbReference type="GO" id="GO:0034727">
    <property type="term" value="P:piecemeal microautophagy of the nucleus"/>
    <property type="evidence" value="ECO:0007669"/>
    <property type="project" value="TreeGrafter"/>
</dbReference>
<dbReference type="GO" id="GO:0016485">
    <property type="term" value="P:protein processing"/>
    <property type="evidence" value="ECO:0007669"/>
    <property type="project" value="TreeGrafter"/>
</dbReference>
<keyword evidence="4 10" id="KW-0645">Protease</keyword>
<dbReference type="PANTHER" id="PTHR22624">
    <property type="entry name" value="CYSTEINE PROTEASE ATG4"/>
    <property type="match status" value="1"/>
</dbReference>
<feature type="compositionally biased region" description="Polar residues" evidence="11">
    <location>
        <begin position="1"/>
        <end position="13"/>
    </location>
</feature>
<evidence type="ECO:0000256" key="1">
    <source>
        <dbReference type="ARBA" id="ARBA00010958"/>
    </source>
</evidence>
<evidence type="ECO:0000256" key="10">
    <source>
        <dbReference type="RuleBase" id="RU363115"/>
    </source>
</evidence>
<organism evidence="13 14">
    <name type="scientific">Smittium culicis</name>
    <dbReference type="NCBI Taxonomy" id="133412"/>
    <lineage>
        <taxon>Eukaryota</taxon>
        <taxon>Fungi</taxon>
        <taxon>Fungi incertae sedis</taxon>
        <taxon>Zoopagomycota</taxon>
        <taxon>Kickxellomycotina</taxon>
        <taxon>Harpellomycetes</taxon>
        <taxon>Harpellales</taxon>
        <taxon>Legeriomycetaceae</taxon>
        <taxon>Smittium</taxon>
    </lineage>
</organism>
<dbReference type="GO" id="GO:0004197">
    <property type="term" value="F:cysteine-type endopeptidase activity"/>
    <property type="evidence" value="ECO:0007669"/>
    <property type="project" value="TreeGrafter"/>
</dbReference>
<evidence type="ECO:0000256" key="11">
    <source>
        <dbReference type="SAM" id="MobiDB-lite"/>
    </source>
</evidence>
<dbReference type="GO" id="GO:0035973">
    <property type="term" value="P:aggrephagy"/>
    <property type="evidence" value="ECO:0007669"/>
    <property type="project" value="TreeGrafter"/>
</dbReference>
<keyword evidence="5 10" id="KW-0378">Hydrolase</keyword>
<evidence type="ECO:0000256" key="4">
    <source>
        <dbReference type="ARBA" id="ARBA00022670"/>
    </source>
</evidence>
<proteinExistence type="inferred from homology"/>
<sequence length="279" mass="30985">MSSQQSKPGQQDTEILDTLESDSRPPPTLINSDESSMRNVFTLDMANLRNKVVNSMREYYTSTAENINLILEGRYNNNPSELFFDDTDKKSVFSIYNLANAGKVQGKNAGDWFGPNGTAKIFHLLHNCLAHPLCVGIAGGKPSSALYFVGTDGDDLIYLDPHYTRPVIQRKELSDYTESDIASYRCMNPKKISISRIDPCMFIGFYVKTISDLETFCKSINTLVDSKIIGTISVNFNSSSSMSGNFNSNANNEGTIVSPIDMNENLGVMSEPDDDCEWE</sequence>
<evidence type="ECO:0000256" key="5">
    <source>
        <dbReference type="ARBA" id="ARBA00022801"/>
    </source>
</evidence>
<dbReference type="PANTHER" id="PTHR22624:SF49">
    <property type="entry name" value="CYSTEINE PROTEASE"/>
    <property type="match status" value="1"/>
</dbReference>
<feature type="domain" description="Peptidase C54 catalytic" evidence="12">
    <location>
        <begin position="123"/>
        <end position="218"/>
    </location>
</feature>
<dbReference type="InterPro" id="IPR046792">
    <property type="entry name" value="Peptidase_C54_cat"/>
</dbReference>
<comment type="similarity">
    <text evidence="1 10">Belongs to the peptidase C54 family.</text>
</comment>
<evidence type="ECO:0000256" key="9">
    <source>
        <dbReference type="ARBA" id="ARBA00029362"/>
    </source>
</evidence>
<gene>
    <name evidence="13" type="ORF">AYI70_g11210</name>
</gene>
<dbReference type="GO" id="GO:0005737">
    <property type="term" value="C:cytoplasm"/>
    <property type="evidence" value="ECO:0007669"/>
    <property type="project" value="UniProtKB-SubCell"/>
</dbReference>
<dbReference type="GO" id="GO:0015031">
    <property type="term" value="P:protein transport"/>
    <property type="evidence" value="ECO:0007669"/>
    <property type="project" value="UniProtKB-KW"/>
</dbReference>
<dbReference type="EMBL" id="LSSN01005622">
    <property type="protein sequence ID" value="OMJ08961.1"/>
    <property type="molecule type" value="Genomic_DNA"/>
</dbReference>
<evidence type="ECO:0000313" key="13">
    <source>
        <dbReference type="EMBL" id="OMJ08961.1"/>
    </source>
</evidence>
<dbReference type="AlphaFoldDB" id="A0A1R1X2X1"/>
<dbReference type="GO" id="GO:0000423">
    <property type="term" value="P:mitophagy"/>
    <property type="evidence" value="ECO:0007669"/>
    <property type="project" value="TreeGrafter"/>
</dbReference>
<keyword evidence="2" id="KW-0813">Transport</keyword>
<dbReference type="GO" id="GO:0005634">
    <property type="term" value="C:nucleus"/>
    <property type="evidence" value="ECO:0007669"/>
    <property type="project" value="UniProtKB-SubCell"/>
</dbReference>
<comment type="catalytic activity">
    <reaction evidence="9">
        <text>[protein]-C-terminal L-amino acid-glycyl-phosphatidylethanolamide + H2O = [protein]-C-terminal L-amino acid-glycine + a 1,2-diacyl-sn-glycero-3-phosphoethanolamine</text>
        <dbReference type="Rhea" id="RHEA:67548"/>
        <dbReference type="Rhea" id="RHEA-COMP:17323"/>
        <dbReference type="Rhea" id="RHEA-COMP:17324"/>
        <dbReference type="ChEBI" id="CHEBI:15377"/>
        <dbReference type="ChEBI" id="CHEBI:64612"/>
        <dbReference type="ChEBI" id="CHEBI:172940"/>
        <dbReference type="ChEBI" id="CHEBI:172941"/>
    </reaction>
    <physiologicalReaction direction="left-to-right" evidence="9">
        <dbReference type="Rhea" id="RHEA:67549"/>
    </physiologicalReaction>
</comment>
<reference evidence="13 14" key="1">
    <citation type="submission" date="2017-01" db="EMBL/GenBank/DDBJ databases">
        <authorList>
            <person name="Mah S.A."/>
            <person name="Swanson W.J."/>
            <person name="Moy G.W."/>
            <person name="Vacquier V.D."/>
        </authorList>
    </citation>
    <scope>NUCLEOTIDE SEQUENCE [LARGE SCALE GENOMIC DNA]</scope>
    <source>
        <strain evidence="13 14">GSMNP</strain>
    </source>
</reference>
<protein>
    <recommendedName>
        <fullName evidence="10">Cysteine protease</fullName>
        <ecNumber evidence="10">3.4.22.-</ecNumber>
    </recommendedName>
</protein>
<name>A0A1R1X2X1_9FUNG</name>
<evidence type="ECO:0000313" key="14">
    <source>
        <dbReference type="Proteomes" id="UP000187283"/>
    </source>
</evidence>
<feature type="region of interest" description="Disordered" evidence="11">
    <location>
        <begin position="1"/>
        <end position="34"/>
    </location>
</feature>
<dbReference type="GO" id="GO:0000045">
    <property type="term" value="P:autophagosome assembly"/>
    <property type="evidence" value="ECO:0007669"/>
    <property type="project" value="TreeGrafter"/>
</dbReference>
<evidence type="ECO:0000256" key="8">
    <source>
        <dbReference type="ARBA" id="ARBA00023006"/>
    </source>
</evidence>
<dbReference type="SUPFAM" id="SSF54001">
    <property type="entry name" value="Cysteine proteinases"/>
    <property type="match status" value="1"/>
</dbReference>
<evidence type="ECO:0000256" key="2">
    <source>
        <dbReference type="ARBA" id="ARBA00022448"/>
    </source>
</evidence>
<keyword evidence="6" id="KW-0788">Thiol protease</keyword>
<dbReference type="InterPro" id="IPR038765">
    <property type="entry name" value="Papain-like_cys_pep_sf"/>
</dbReference>
<comment type="caution">
    <text evidence="13">The sequence shown here is derived from an EMBL/GenBank/DDBJ whole genome shotgun (WGS) entry which is preliminary data.</text>
</comment>
<evidence type="ECO:0000256" key="6">
    <source>
        <dbReference type="ARBA" id="ARBA00022807"/>
    </source>
</evidence>
<keyword evidence="8" id="KW-0072">Autophagy</keyword>
<comment type="function">
    <text evidence="10">Required for selective autophagic degradation of the nucleus (nucleophagy) as well as for mitophagy which contributes to regulate mitochondrial quantity and quality by eliminating the mitochondria to a basal level to fulfill cellular energy requirements and preventing excess ROS production.</text>
</comment>
<evidence type="ECO:0000259" key="12">
    <source>
        <dbReference type="Pfam" id="PF03416"/>
    </source>
</evidence>
<keyword evidence="7" id="KW-0653">Protein transport</keyword>
<comment type="subcellular location">
    <subcellularLocation>
        <location evidence="10">Nucleus</location>
    </subcellularLocation>
    <subcellularLocation>
        <location evidence="10">Cytoplasm</location>
    </subcellularLocation>
</comment>
<evidence type="ECO:0000256" key="7">
    <source>
        <dbReference type="ARBA" id="ARBA00022927"/>
    </source>
</evidence>
<dbReference type="InterPro" id="IPR005078">
    <property type="entry name" value="Peptidase_C54"/>
</dbReference>
<dbReference type="EC" id="3.4.22.-" evidence="10"/>
<keyword evidence="14" id="KW-1185">Reference proteome</keyword>
<keyword evidence="3 10" id="KW-0963">Cytoplasm</keyword>
<evidence type="ECO:0000256" key="3">
    <source>
        <dbReference type="ARBA" id="ARBA00022490"/>
    </source>
</evidence>